<feature type="compositionally biased region" description="Basic and acidic residues" evidence="1">
    <location>
        <begin position="25"/>
        <end position="45"/>
    </location>
</feature>
<feature type="non-terminal residue" evidence="2">
    <location>
        <position position="1"/>
    </location>
</feature>
<organism evidence="2">
    <name type="scientific">Lygus hesperus</name>
    <name type="common">Western plant bug</name>
    <dbReference type="NCBI Taxonomy" id="30085"/>
    <lineage>
        <taxon>Eukaryota</taxon>
        <taxon>Metazoa</taxon>
        <taxon>Ecdysozoa</taxon>
        <taxon>Arthropoda</taxon>
        <taxon>Hexapoda</taxon>
        <taxon>Insecta</taxon>
        <taxon>Pterygota</taxon>
        <taxon>Neoptera</taxon>
        <taxon>Paraneoptera</taxon>
        <taxon>Hemiptera</taxon>
        <taxon>Heteroptera</taxon>
        <taxon>Panheteroptera</taxon>
        <taxon>Cimicomorpha</taxon>
        <taxon>Miridae</taxon>
        <taxon>Mirini</taxon>
        <taxon>Lygus</taxon>
    </lineage>
</organism>
<name>A0A0A9Z1K4_LYGHE</name>
<sequence>PTLHENPIKTNPINEPVEDPVLPLRHQDSDPAKHENLNSEPKEKPLVVPEPDEERFIYDGPKKDPIRTNPTNKPDGDPALLQLHQQSGLTKNNDHENLTTKLKNMPTRLIPTPNESDTLDDEFTLDDSVNKHFNPVNNTEIRRLLKQFLEYAKHDTLDNKLKKKLHAVVPKISENRFAHAGYNKHYNPINKAHEDPVLHNLHQESHVVPKLREERFVNDGFNKHNNPVNEAHKDPVLLKLH</sequence>
<feature type="non-terminal residue" evidence="2">
    <location>
        <position position="241"/>
    </location>
</feature>
<reference evidence="2" key="2">
    <citation type="submission" date="2014-07" db="EMBL/GenBank/DDBJ databases">
        <authorList>
            <person name="Hull J."/>
        </authorList>
    </citation>
    <scope>NUCLEOTIDE SEQUENCE</scope>
</reference>
<proteinExistence type="predicted"/>
<evidence type="ECO:0000256" key="1">
    <source>
        <dbReference type="SAM" id="MobiDB-lite"/>
    </source>
</evidence>
<accession>A0A0A9Z1K4</accession>
<feature type="region of interest" description="Disordered" evidence="1">
    <location>
        <begin position="219"/>
        <end position="241"/>
    </location>
</feature>
<evidence type="ECO:0000313" key="2">
    <source>
        <dbReference type="EMBL" id="JAG37761.1"/>
    </source>
</evidence>
<feature type="region of interest" description="Disordered" evidence="1">
    <location>
        <begin position="1"/>
        <end position="79"/>
    </location>
</feature>
<feature type="compositionally biased region" description="Basic and acidic residues" evidence="1">
    <location>
        <begin position="54"/>
        <end position="66"/>
    </location>
</feature>
<gene>
    <name evidence="2" type="ORF">CM83_36712</name>
</gene>
<dbReference type="EMBL" id="GBHO01005843">
    <property type="protein sequence ID" value="JAG37761.1"/>
    <property type="molecule type" value="Transcribed_RNA"/>
</dbReference>
<protein>
    <submittedName>
        <fullName evidence="2">Uncharacterized protein</fullName>
    </submittedName>
</protein>
<reference evidence="2" key="1">
    <citation type="journal article" date="2014" name="PLoS ONE">
        <title>Transcriptome-Based Identification of ABC Transporters in the Western Tarnished Plant Bug Lygus hesperus.</title>
        <authorList>
            <person name="Hull J.J."/>
            <person name="Chaney K."/>
            <person name="Geib S.M."/>
            <person name="Fabrick J.A."/>
            <person name="Brent C.S."/>
            <person name="Walsh D."/>
            <person name="Lavine L.C."/>
        </authorList>
    </citation>
    <scope>NUCLEOTIDE SEQUENCE</scope>
</reference>
<dbReference type="AlphaFoldDB" id="A0A0A9Z1K4"/>
<feature type="compositionally biased region" description="Basic and acidic residues" evidence="1">
    <location>
        <begin position="230"/>
        <end position="241"/>
    </location>
</feature>